<dbReference type="EnsemblMetazoa" id="PHUM378040-RA">
    <property type="protein sequence ID" value="PHUM378040-PA"/>
    <property type="gene ID" value="PHUM378040"/>
</dbReference>
<dbReference type="VEuPathDB" id="VectorBase:PHUM378040"/>
<dbReference type="EMBL" id="DS235430">
    <property type="protein sequence ID" value="EEB15640.1"/>
    <property type="molecule type" value="Genomic_DNA"/>
</dbReference>
<dbReference type="AlphaFoldDB" id="E0VQI4"/>
<keyword evidence="15" id="KW-1185">Reference proteome</keyword>
<proteinExistence type="predicted"/>
<comment type="subcellular location">
    <subcellularLocation>
        <location evidence="1 9">Nucleus</location>
    </subcellularLocation>
</comment>
<dbReference type="PANTHER" id="PTHR23081">
    <property type="entry name" value="RNA POLYMERASE II CTD PHOSPHATASE"/>
    <property type="match status" value="1"/>
</dbReference>
<dbReference type="InterPro" id="IPR039189">
    <property type="entry name" value="Fcp1"/>
</dbReference>
<feature type="compositionally biased region" description="Basic and acidic residues" evidence="10">
    <location>
        <begin position="425"/>
        <end position="438"/>
    </location>
</feature>
<dbReference type="EMBL" id="AAZO01004421">
    <property type="status" value="NOT_ANNOTATED_CDS"/>
    <property type="molecule type" value="Genomic_DNA"/>
</dbReference>
<dbReference type="CDD" id="cd17729">
    <property type="entry name" value="BRCT_CTDP1"/>
    <property type="match status" value="1"/>
</dbReference>
<evidence type="ECO:0000256" key="10">
    <source>
        <dbReference type="SAM" id="MobiDB-lite"/>
    </source>
</evidence>
<name>E0VQI4_PEDHC</name>
<dbReference type="InterPro" id="IPR023214">
    <property type="entry name" value="HAD_sf"/>
</dbReference>
<dbReference type="PANTHER" id="PTHR23081:SF36">
    <property type="entry name" value="RNA POLYMERASE II SUBUNIT A C-TERMINAL DOMAIN PHOSPHATASE"/>
    <property type="match status" value="1"/>
</dbReference>
<feature type="region of interest" description="Disordered" evidence="10">
    <location>
        <begin position="344"/>
        <end position="371"/>
    </location>
</feature>
<dbReference type="Gene3D" id="2.40.50.100">
    <property type="match status" value="1"/>
</dbReference>
<dbReference type="InParanoid" id="E0VQI4"/>
<keyword evidence="5 9" id="KW-0539">Nucleus</keyword>
<evidence type="ECO:0000256" key="6">
    <source>
        <dbReference type="ARBA" id="ARBA00040602"/>
    </source>
</evidence>
<dbReference type="GO" id="GO:0008420">
    <property type="term" value="F:RNA polymerase II CTD heptapeptide repeat phosphatase activity"/>
    <property type="evidence" value="ECO:0007669"/>
    <property type="project" value="UniProtKB-UniRule"/>
</dbReference>
<evidence type="ECO:0000313" key="15">
    <source>
        <dbReference type="Proteomes" id="UP000009046"/>
    </source>
</evidence>
<dbReference type="FunFam" id="3.40.50.1000:FF:000040">
    <property type="entry name" value="RNA polymerase II subunit A C-terminal domain phosphatase"/>
    <property type="match status" value="1"/>
</dbReference>
<dbReference type="KEGG" id="phu:Phum_PHUM378040"/>
<evidence type="ECO:0000256" key="1">
    <source>
        <dbReference type="ARBA" id="ARBA00004123"/>
    </source>
</evidence>
<dbReference type="PROSITE" id="PS50172">
    <property type="entry name" value="BRCT"/>
    <property type="match status" value="1"/>
</dbReference>
<evidence type="ECO:0000256" key="9">
    <source>
        <dbReference type="RuleBase" id="RU366066"/>
    </source>
</evidence>
<dbReference type="SUPFAM" id="SSF52113">
    <property type="entry name" value="BRCT domain"/>
    <property type="match status" value="1"/>
</dbReference>
<comment type="catalytic activity">
    <reaction evidence="7 9">
        <text>O-phospho-L-seryl-[protein] + H2O = L-seryl-[protein] + phosphate</text>
        <dbReference type="Rhea" id="RHEA:20629"/>
        <dbReference type="Rhea" id="RHEA-COMP:9863"/>
        <dbReference type="Rhea" id="RHEA-COMP:11604"/>
        <dbReference type="ChEBI" id="CHEBI:15377"/>
        <dbReference type="ChEBI" id="CHEBI:29999"/>
        <dbReference type="ChEBI" id="CHEBI:43474"/>
        <dbReference type="ChEBI" id="CHEBI:83421"/>
        <dbReference type="EC" id="3.1.3.16"/>
    </reaction>
</comment>
<dbReference type="SUPFAM" id="SSF56784">
    <property type="entry name" value="HAD-like"/>
    <property type="match status" value="1"/>
</dbReference>
<organism>
    <name type="scientific">Pediculus humanus subsp. corporis</name>
    <name type="common">Body louse</name>
    <dbReference type="NCBI Taxonomy" id="121224"/>
    <lineage>
        <taxon>Eukaryota</taxon>
        <taxon>Metazoa</taxon>
        <taxon>Ecdysozoa</taxon>
        <taxon>Arthropoda</taxon>
        <taxon>Hexapoda</taxon>
        <taxon>Insecta</taxon>
        <taxon>Pterygota</taxon>
        <taxon>Neoptera</taxon>
        <taxon>Paraneoptera</taxon>
        <taxon>Psocodea</taxon>
        <taxon>Troctomorpha</taxon>
        <taxon>Phthiraptera</taxon>
        <taxon>Anoplura</taxon>
        <taxon>Pediculidae</taxon>
        <taxon>Pediculus</taxon>
    </lineage>
</organism>
<evidence type="ECO:0000256" key="5">
    <source>
        <dbReference type="ARBA" id="ARBA00023242"/>
    </source>
</evidence>
<feature type="compositionally biased region" description="Low complexity" evidence="10">
    <location>
        <begin position="689"/>
        <end position="701"/>
    </location>
</feature>
<comment type="function">
    <text evidence="9">This promotes the activity of RNA polymerase II.</text>
</comment>
<dbReference type="OrthoDB" id="10249888at2759"/>
<keyword evidence="3 9" id="KW-0378">Hydrolase</keyword>
<evidence type="ECO:0000259" key="12">
    <source>
        <dbReference type="PROSITE" id="PS50969"/>
    </source>
</evidence>
<evidence type="ECO:0000256" key="3">
    <source>
        <dbReference type="ARBA" id="ARBA00022801"/>
    </source>
</evidence>
<dbReference type="InterPro" id="IPR011947">
    <property type="entry name" value="FCP1_euk"/>
</dbReference>
<sequence>MENKTTFLHLNTNKAVIIKKWKVKEGMLVSIRQVIFIYNLVSSETENLKFKSSQVGTVRKILVNENDIVQPGCALLELEECNHPTVMKDMCAECGADLRKNEQFSTNASVPMVHSIPELKVSEEQAQIIGKADENRLLNDRKLVLLVDLDQTLIHTTNDNIPPNLKDVYHFRLYGQMSPWYHTRIRPRTHKFLEEISKYYELHICTFGARNYAHMIAMFLDPDGKYFSHRILSRDECFNANSKTANLKALFPCGDNMVCIIDDREDVWNFAANLIHVKPYHFFKHTGDINAPPGLTKNENDEVDGFDFTNLDNEPGKEEQVESNSCKKPAGFLTLKSKVDMIGESTTDKDTEDENEKTSAPKILSDTKAEEDIQKVTEDLLLSEDDGTDPNEKAKKIMDNKNDKNEFNNVNVDSEETSCLTLKKSNKEDSEKDTKVEVEISNFNSDIQGDEDKNKSKEGSENQVELIEVEDLDDYLMYLEEILKNIHKAYYEEYDFQKKINSNCVIPDLKTVIPNFKKNTLKGCHLVFSGLVPSHIPLQESRAYLVAISLGAIVSADISSNCTHLVAARPGTAKVNSSRRHKGIFIVTPLWLWHCAERWEKVDEKLYPLGRGGIANRIPPAHCGSPDHKVIQSENYFSSKKSTPSGDLLTLLSILLFSRYENNDQNESELDKKIIKTNQPPKICEDETSTTSSEDSLSGTSHPKGWSEKKCRKRKVETTTCTETEYDEEYPSVKFRRGEPLPSDLDLGDDSQDTGGSDEGMDDREWNMMGAALEREFLSGN</sequence>
<dbReference type="eggNOG" id="KOG0323">
    <property type="taxonomic scope" value="Eukaryota"/>
</dbReference>
<dbReference type="SMART" id="SM00292">
    <property type="entry name" value="BRCT"/>
    <property type="match status" value="1"/>
</dbReference>
<evidence type="ECO:0000256" key="4">
    <source>
        <dbReference type="ARBA" id="ARBA00022912"/>
    </source>
</evidence>
<dbReference type="PROSITE" id="PS50969">
    <property type="entry name" value="FCP1"/>
    <property type="match status" value="1"/>
</dbReference>
<evidence type="ECO:0000313" key="14">
    <source>
        <dbReference type="EnsemblMetazoa" id="PHUM378040-PA"/>
    </source>
</evidence>
<dbReference type="HOGENOM" id="CLU_007683_1_0_1"/>
<dbReference type="RefSeq" id="XP_002428378.1">
    <property type="nucleotide sequence ID" value="XM_002428333.1"/>
</dbReference>
<dbReference type="InterPro" id="IPR001357">
    <property type="entry name" value="BRCT_dom"/>
</dbReference>
<dbReference type="OMA" id="FMDTINP"/>
<reference evidence="13" key="2">
    <citation type="submission" date="2007-04" db="EMBL/GenBank/DDBJ databases">
        <title>The genome of the human body louse.</title>
        <authorList>
            <consortium name="The Human Body Louse Genome Consortium"/>
            <person name="Kirkness E."/>
            <person name="Walenz B."/>
            <person name="Hass B."/>
            <person name="Bruggner R."/>
            <person name="Strausberg R."/>
        </authorList>
    </citation>
    <scope>NUCLEOTIDE SEQUENCE</scope>
    <source>
        <strain evidence="13">USDA</strain>
    </source>
</reference>
<dbReference type="InterPro" id="IPR004274">
    <property type="entry name" value="FCP1_dom"/>
</dbReference>
<feature type="region of interest" description="Disordered" evidence="10">
    <location>
        <begin position="424"/>
        <end position="462"/>
    </location>
</feature>
<protein>
    <recommendedName>
        <fullName evidence="6 9">RNA polymerase II subunit A C-terminal domain phosphatase</fullName>
        <ecNumber evidence="2 9">3.1.3.16</ecNumber>
    </recommendedName>
</protein>
<dbReference type="GeneID" id="8237168"/>
<reference evidence="13" key="1">
    <citation type="submission" date="2007-04" db="EMBL/GenBank/DDBJ databases">
        <title>Annotation of Pediculus humanus corporis strain USDA.</title>
        <authorList>
            <person name="Kirkness E."/>
            <person name="Hannick L."/>
            <person name="Hass B."/>
            <person name="Bruggner R."/>
            <person name="Lawson D."/>
            <person name="Bidwell S."/>
            <person name="Joardar V."/>
            <person name="Caler E."/>
            <person name="Walenz B."/>
            <person name="Inman J."/>
            <person name="Schobel S."/>
            <person name="Galinsky K."/>
            <person name="Amedeo P."/>
            <person name="Strausberg R."/>
        </authorList>
    </citation>
    <scope>NUCLEOTIDE SEQUENCE</scope>
    <source>
        <strain evidence="13">USDA</strain>
    </source>
</reference>
<evidence type="ECO:0000259" key="11">
    <source>
        <dbReference type="PROSITE" id="PS50172"/>
    </source>
</evidence>
<reference evidence="14" key="3">
    <citation type="submission" date="2020-05" db="UniProtKB">
        <authorList>
            <consortium name="EnsemblMetazoa"/>
        </authorList>
    </citation>
    <scope>IDENTIFICATION</scope>
    <source>
        <strain evidence="14">USDA</strain>
    </source>
</reference>
<dbReference type="Gene3D" id="3.40.50.10190">
    <property type="entry name" value="BRCT domain"/>
    <property type="match status" value="1"/>
</dbReference>
<dbReference type="Gene3D" id="3.40.50.1000">
    <property type="entry name" value="HAD superfamily/HAD-like"/>
    <property type="match status" value="1"/>
</dbReference>
<dbReference type="NCBIfam" id="TIGR02250">
    <property type="entry name" value="FCP1_euk"/>
    <property type="match status" value="1"/>
</dbReference>
<evidence type="ECO:0000256" key="8">
    <source>
        <dbReference type="ARBA" id="ARBA00048336"/>
    </source>
</evidence>
<dbReference type="CTD" id="8237168"/>
<dbReference type="SMART" id="SM00577">
    <property type="entry name" value="CPDc"/>
    <property type="match status" value="1"/>
</dbReference>
<dbReference type="GO" id="GO:0005634">
    <property type="term" value="C:nucleus"/>
    <property type="evidence" value="ECO:0007669"/>
    <property type="project" value="UniProtKB-SubCell"/>
</dbReference>
<dbReference type="CDD" id="cd07521">
    <property type="entry name" value="HAD_FCP1-like"/>
    <property type="match status" value="1"/>
</dbReference>
<dbReference type="FunCoup" id="E0VQI4">
    <property type="interactions" value="1040"/>
</dbReference>
<dbReference type="STRING" id="121224.E0VQI4"/>
<feature type="region of interest" description="Disordered" evidence="10">
    <location>
        <begin position="667"/>
        <end position="764"/>
    </location>
</feature>
<evidence type="ECO:0000256" key="2">
    <source>
        <dbReference type="ARBA" id="ARBA00013081"/>
    </source>
</evidence>
<dbReference type="EC" id="3.1.3.16" evidence="2 9"/>
<keyword evidence="4" id="KW-0904">Protein phosphatase</keyword>
<dbReference type="Pfam" id="PF00533">
    <property type="entry name" value="BRCT"/>
    <property type="match status" value="1"/>
</dbReference>
<feature type="domain" description="FCP1 homology" evidence="12">
    <location>
        <begin position="138"/>
        <end position="302"/>
    </location>
</feature>
<evidence type="ECO:0000256" key="7">
    <source>
        <dbReference type="ARBA" id="ARBA00047761"/>
    </source>
</evidence>
<comment type="catalytic activity">
    <reaction evidence="8 9">
        <text>O-phospho-L-threonyl-[protein] + H2O = L-threonyl-[protein] + phosphate</text>
        <dbReference type="Rhea" id="RHEA:47004"/>
        <dbReference type="Rhea" id="RHEA-COMP:11060"/>
        <dbReference type="Rhea" id="RHEA-COMP:11605"/>
        <dbReference type="ChEBI" id="CHEBI:15377"/>
        <dbReference type="ChEBI" id="CHEBI:30013"/>
        <dbReference type="ChEBI" id="CHEBI:43474"/>
        <dbReference type="ChEBI" id="CHEBI:61977"/>
        <dbReference type="EC" id="3.1.3.16"/>
    </reaction>
</comment>
<evidence type="ECO:0000313" key="13">
    <source>
        <dbReference type="EMBL" id="EEB15640.1"/>
    </source>
</evidence>
<dbReference type="InterPro" id="IPR036412">
    <property type="entry name" value="HAD-like_sf"/>
</dbReference>
<gene>
    <name evidence="14" type="primary">8237168</name>
    <name evidence="13" type="ORF">Phum_PHUM378040</name>
</gene>
<accession>E0VQI4</accession>
<dbReference type="SUPFAM" id="SSF51230">
    <property type="entry name" value="Single hybrid motif"/>
    <property type="match status" value="1"/>
</dbReference>
<dbReference type="Proteomes" id="UP000009046">
    <property type="component" value="Unassembled WGS sequence"/>
</dbReference>
<dbReference type="InterPro" id="IPR036420">
    <property type="entry name" value="BRCT_dom_sf"/>
</dbReference>
<dbReference type="Pfam" id="PF03031">
    <property type="entry name" value="NIF"/>
    <property type="match status" value="1"/>
</dbReference>
<feature type="compositionally biased region" description="Basic and acidic residues" evidence="10">
    <location>
        <begin position="450"/>
        <end position="460"/>
    </location>
</feature>
<dbReference type="InterPro" id="IPR011053">
    <property type="entry name" value="Single_hybrid_motif"/>
</dbReference>
<feature type="domain" description="BRCT" evidence="11">
    <location>
        <begin position="516"/>
        <end position="609"/>
    </location>
</feature>
<dbReference type="FunFam" id="3.40.50.10190:FF:000007">
    <property type="entry name" value="RNA polymerase II subunit A C-terminal domain phosphatase"/>
    <property type="match status" value="1"/>
</dbReference>